<dbReference type="EnsemblMetazoa" id="GPAI017007-RA">
    <property type="protein sequence ID" value="GPAI017007-PA"/>
    <property type="gene ID" value="GPAI017007"/>
</dbReference>
<name>A0A1A9ZJS6_GLOPL</name>
<organism evidence="2 3">
    <name type="scientific">Glossina pallidipes</name>
    <name type="common">Tsetse fly</name>
    <dbReference type="NCBI Taxonomy" id="7398"/>
    <lineage>
        <taxon>Eukaryota</taxon>
        <taxon>Metazoa</taxon>
        <taxon>Ecdysozoa</taxon>
        <taxon>Arthropoda</taxon>
        <taxon>Hexapoda</taxon>
        <taxon>Insecta</taxon>
        <taxon>Pterygota</taxon>
        <taxon>Neoptera</taxon>
        <taxon>Endopterygota</taxon>
        <taxon>Diptera</taxon>
        <taxon>Brachycera</taxon>
        <taxon>Muscomorpha</taxon>
        <taxon>Hippoboscoidea</taxon>
        <taxon>Glossinidae</taxon>
        <taxon>Glossina</taxon>
    </lineage>
</organism>
<protein>
    <submittedName>
        <fullName evidence="2">Uncharacterized protein</fullName>
    </submittedName>
</protein>
<sequence>MRKPFMAWLCMCSTMRMSMVILQCIRRVGRAKAASSKVHCNMLLSPVLLNLLVYYLIFISGVLHSGSCYANLAYSQAKIKHALCRPMNVDLDYLIYTACESILKSQACKEHLY</sequence>
<evidence type="ECO:0000313" key="3">
    <source>
        <dbReference type="Proteomes" id="UP000092445"/>
    </source>
</evidence>
<keyword evidence="1" id="KW-0812">Transmembrane</keyword>
<keyword evidence="1" id="KW-0472">Membrane</keyword>
<evidence type="ECO:0000313" key="2">
    <source>
        <dbReference type="EnsemblMetazoa" id="GPAI017007-PA"/>
    </source>
</evidence>
<keyword evidence="3" id="KW-1185">Reference proteome</keyword>
<dbReference type="Proteomes" id="UP000092445">
    <property type="component" value="Unassembled WGS sequence"/>
</dbReference>
<feature type="transmembrane region" description="Helical" evidence="1">
    <location>
        <begin position="52"/>
        <end position="72"/>
    </location>
</feature>
<dbReference type="AlphaFoldDB" id="A0A1A9ZJS6"/>
<reference evidence="2" key="2">
    <citation type="submission" date="2020-05" db="UniProtKB">
        <authorList>
            <consortium name="EnsemblMetazoa"/>
        </authorList>
    </citation>
    <scope>IDENTIFICATION</scope>
    <source>
        <strain evidence="2">IAEA</strain>
    </source>
</reference>
<reference evidence="3" key="1">
    <citation type="submission" date="2014-03" db="EMBL/GenBank/DDBJ databases">
        <authorList>
            <person name="Aksoy S."/>
            <person name="Warren W."/>
            <person name="Wilson R.K."/>
        </authorList>
    </citation>
    <scope>NUCLEOTIDE SEQUENCE [LARGE SCALE GENOMIC DNA]</scope>
    <source>
        <strain evidence="3">IAEA</strain>
    </source>
</reference>
<proteinExistence type="predicted"/>
<keyword evidence="1" id="KW-1133">Transmembrane helix</keyword>
<evidence type="ECO:0000256" key="1">
    <source>
        <dbReference type="SAM" id="Phobius"/>
    </source>
</evidence>
<dbReference type="VEuPathDB" id="VectorBase:GPAI017007"/>
<accession>A0A1A9ZJS6</accession>